<name>D8QJA5_SCHCM</name>
<sequence length="313" mass="34797">MFASDAQRALEEKQLYALFPEIELWAGGPITRLRESCLTVQDHLSRAGLLFTMSLPLKALMRSAGAYAVHVANVFTALRDVIVLISQGIASDEPDSLNNYTTLLKEKILYVHSRIEEALDARNAADATLRTLRKAVEEWTPFADDPILACLAFVVDYFSPVDKENRDLLEFAAEAQTLHERIGHITALLSQTMMLVQGIPGRFPQDKIMNIRLLPDQERVRVVNLVREADTRLELLAWWGRGMGETLTKNAGHIPLASNAPPKPAPGGKFGWMVTTALAIDDRRDYRVVLAEVALTKARSATGKAAHLYKDQP</sequence>
<dbReference type="Proteomes" id="UP000007431">
    <property type="component" value="Unassembled WGS sequence"/>
</dbReference>
<dbReference type="AlphaFoldDB" id="D8QJA5"/>
<dbReference type="GeneID" id="9593147"/>
<evidence type="ECO:0000313" key="1">
    <source>
        <dbReference type="EMBL" id="EFI91958.1"/>
    </source>
</evidence>
<dbReference type="InParanoid" id="D8QJA5"/>
<gene>
    <name evidence="1" type="ORF">SCHCODRAFT_113931</name>
</gene>
<proteinExistence type="predicted"/>
<feature type="non-terminal residue" evidence="1">
    <location>
        <position position="313"/>
    </location>
</feature>
<organism evidence="2">
    <name type="scientific">Schizophyllum commune (strain H4-8 / FGSC 9210)</name>
    <name type="common">Split gill fungus</name>
    <dbReference type="NCBI Taxonomy" id="578458"/>
    <lineage>
        <taxon>Eukaryota</taxon>
        <taxon>Fungi</taxon>
        <taxon>Dikarya</taxon>
        <taxon>Basidiomycota</taxon>
        <taxon>Agaricomycotina</taxon>
        <taxon>Agaricomycetes</taxon>
        <taxon>Agaricomycetidae</taxon>
        <taxon>Agaricales</taxon>
        <taxon>Schizophyllaceae</taxon>
        <taxon>Schizophyllum</taxon>
    </lineage>
</organism>
<dbReference type="KEGG" id="scm:SCHCO_02555361"/>
<accession>D8QJA5</accession>
<evidence type="ECO:0000313" key="2">
    <source>
        <dbReference type="Proteomes" id="UP000007431"/>
    </source>
</evidence>
<dbReference type="VEuPathDB" id="FungiDB:SCHCODRAFT_02555361"/>
<dbReference type="OrthoDB" id="10289135at2759"/>
<keyword evidence="2" id="KW-1185">Reference proteome</keyword>
<protein>
    <submittedName>
        <fullName evidence="1">Uncharacterized protein</fullName>
    </submittedName>
</protein>
<dbReference type="HOGENOM" id="CLU_888906_0_0_1"/>
<reference evidence="1 2" key="1">
    <citation type="journal article" date="2010" name="Nat. Biotechnol.">
        <title>Genome sequence of the model mushroom Schizophyllum commune.</title>
        <authorList>
            <person name="Ohm R.A."/>
            <person name="de Jong J.F."/>
            <person name="Lugones L.G."/>
            <person name="Aerts A."/>
            <person name="Kothe E."/>
            <person name="Stajich J.E."/>
            <person name="de Vries R.P."/>
            <person name="Record E."/>
            <person name="Levasseur A."/>
            <person name="Baker S.E."/>
            <person name="Bartholomew K.A."/>
            <person name="Coutinho P.M."/>
            <person name="Erdmann S."/>
            <person name="Fowler T.J."/>
            <person name="Gathman A.C."/>
            <person name="Lombard V."/>
            <person name="Henrissat B."/>
            <person name="Knabe N."/>
            <person name="Kuees U."/>
            <person name="Lilly W.W."/>
            <person name="Lindquist E."/>
            <person name="Lucas S."/>
            <person name="Magnuson J.K."/>
            <person name="Piumi F."/>
            <person name="Raudaskoski M."/>
            <person name="Salamov A."/>
            <person name="Schmutz J."/>
            <person name="Schwarze F.W.M.R."/>
            <person name="vanKuyk P.A."/>
            <person name="Horton J.S."/>
            <person name="Grigoriev I.V."/>
            <person name="Woesten H.A.B."/>
        </authorList>
    </citation>
    <scope>NUCLEOTIDE SEQUENCE [LARGE SCALE GENOMIC DNA]</scope>
    <source>
        <strain evidence="2">H4-8 / FGSC 9210</strain>
    </source>
</reference>
<dbReference type="EMBL" id="GL377314">
    <property type="protein sequence ID" value="EFI91958.1"/>
    <property type="molecule type" value="Genomic_DNA"/>
</dbReference>